<dbReference type="Proteomes" id="UP000036938">
    <property type="component" value="Unassembled WGS sequence"/>
</dbReference>
<protein>
    <recommendedName>
        <fullName evidence="3">Protein ImuA</fullName>
    </recommendedName>
</protein>
<gene>
    <name evidence="1" type="ORF">ATO11_08540</name>
</gene>
<dbReference type="Gene3D" id="3.40.50.300">
    <property type="entry name" value="P-loop containing nucleotide triphosphate hydrolases"/>
    <property type="match status" value="1"/>
</dbReference>
<evidence type="ECO:0008006" key="3">
    <source>
        <dbReference type="Google" id="ProtNLM"/>
    </source>
</evidence>
<evidence type="ECO:0000313" key="1">
    <source>
        <dbReference type="EMBL" id="KNG94250.1"/>
    </source>
</evidence>
<keyword evidence="2" id="KW-1185">Reference proteome</keyword>
<dbReference type="EMBL" id="AQQZ01000003">
    <property type="protein sequence ID" value="KNG94250.1"/>
    <property type="molecule type" value="Genomic_DNA"/>
</dbReference>
<reference evidence="1 2" key="1">
    <citation type="journal article" date="2015" name="Int. J. Syst. Evol. Microbiol.">
        <title>Aestuariivita atlantica sp. nov., isolated from deep sea sediment of the Atlantic Ocean.</title>
        <authorList>
            <person name="Li G."/>
            <person name="Lai Q."/>
            <person name="Du Y."/>
            <person name="Liu X."/>
            <person name="Sun F."/>
            <person name="Shao Z."/>
        </authorList>
    </citation>
    <scope>NUCLEOTIDE SEQUENCE [LARGE SCALE GENOMIC DNA]</scope>
    <source>
        <strain evidence="1 2">22II-S11-z3</strain>
    </source>
</reference>
<dbReference type="RefSeq" id="WP_050530403.1">
    <property type="nucleotide sequence ID" value="NZ_AQQZ01000003.1"/>
</dbReference>
<dbReference type="PATRIC" id="fig|1317121.7.peg.2318"/>
<dbReference type="OrthoDB" id="7630980at2"/>
<dbReference type="STRING" id="1317121.ATO11_08540"/>
<organism evidence="1 2">
    <name type="scientific">Pseudaestuariivita atlantica</name>
    <dbReference type="NCBI Taxonomy" id="1317121"/>
    <lineage>
        <taxon>Bacteria</taxon>
        <taxon>Pseudomonadati</taxon>
        <taxon>Pseudomonadota</taxon>
        <taxon>Alphaproteobacteria</taxon>
        <taxon>Rhodobacterales</taxon>
        <taxon>Paracoccaceae</taxon>
        <taxon>Pseudaestuariivita</taxon>
    </lineage>
</organism>
<evidence type="ECO:0000313" key="2">
    <source>
        <dbReference type="Proteomes" id="UP000036938"/>
    </source>
</evidence>
<accession>A0A0L1JR79</accession>
<name>A0A0L1JR79_9RHOB</name>
<dbReference type="SUPFAM" id="SSF52540">
    <property type="entry name" value="P-loop containing nucleoside triphosphate hydrolases"/>
    <property type="match status" value="1"/>
</dbReference>
<comment type="caution">
    <text evidence="1">The sequence shown here is derived from an EMBL/GenBank/DDBJ whole genome shotgun (WGS) entry which is preliminary data.</text>
</comment>
<dbReference type="AlphaFoldDB" id="A0A0L1JR79"/>
<sequence length="212" mass="22776">MTFARFDRTPRHRPVSLTPDVALMPGRAHEACGLSRRTFAAWLAGRMEGPVFWIAPAWESDPLNPAGLAAFAEPGRFTFLHPRRDEDVLWCMEETLRAGAIPLVVADLPGPPGLTAVRRLHLAAETGATQGAGVTPLALMLTPDAGGASGVETRWHMTPAHQPPAAAPFGAALHGRWRLTRQRARTAPPAAWWVTGLPQRLETAPCPDGIAA</sequence>
<dbReference type="InterPro" id="IPR027417">
    <property type="entry name" value="P-loop_NTPase"/>
</dbReference>
<proteinExistence type="predicted"/>